<dbReference type="EMBL" id="SMFZ01000001">
    <property type="protein sequence ID" value="TCK24437.1"/>
    <property type="molecule type" value="Genomic_DNA"/>
</dbReference>
<evidence type="ECO:0000313" key="2">
    <source>
        <dbReference type="Proteomes" id="UP000295560"/>
    </source>
</evidence>
<name>A0A4R1HPF9_PSEEN</name>
<dbReference type="AlphaFoldDB" id="A0A4R1HPF9"/>
<reference evidence="1 2" key="1">
    <citation type="submission" date="2019-03" db="EMBL/GenBank/DDBJ databases">
        <title>Sequencing the genomes of 1000 actinobacteria strains.</title>
        <authorList>
            <person name="Klenk H.-P."/>
        </authorList>
    </citation>
    <scope>NUCLEOTIDE SEQUENCE [LARGE SCALE GENOMIC DNA]</scope>
    <source>
        <strain evidence="1 2">DSM 44969</strain>
    </source>
</reference>
<dbReference type="Pfam" id="PF11392">
    <property type="entry name" value="AllH"/>
    <property type="match status" value="1"/>
</dbReference>
<proteinExistence type="predicted"/>
<accession>A0A4R1HPF9</accession>
<keyword evidence="2" id="KW-1185">Reference proteome</keyword>
<sequence>MAGRAVSGAGGVAQPIRGAAVRGVAVREAARAGARGHVESVHRKAVYLELDGALVALVSADVEPGPLHLCSGPLPPAVAGERVACDGSRIAARTWAVRCDVPTWQGALPASWSRDSAGHVARPDGVGPDGPAVAATPRPWETAIPGDVPADPGPVHVATRRGAVEELAGLLGGRGPGLTPAGDDLLAGIVLVARARWGTAAEARLDAAVAGVRTTGAAAAFLHWAARGHSLAPAHDVLVSLAAGRADERAESRLSAIGASSGACLLAGLRIGVAQLPRLDTRSTRAGSDVAL</sequence>
<dbReference type="OrthoDB" id="4933449at2"/>
<dbReference type="InterPro" id="IPR021530">
    <property type="entry name" value="AllH-like"/>
</dbReference>
<protein>
    <submittedName>
        <fullName evidence="1">Uncharacterized protein DUF2877</fullName>
    </submittedName>
</protein>
<gene>
    <name evidence="1" type="ORF">EV378_0209</name>
</gene>
<dbReference type="Proteomes" id="UP000295560">
    <property type="component" value="Unassembled WGS sequence"/>
</dbReference>
<organism evidence="1 2">
    <name type="scientific">Pseudonocardia endophytica</name>
    <dbReference type="NCBI Taxonomy" id="401976"/>
    <lineage>
        <taxon>Bacteria</taxon>
        <taxon>Bacillati</taxon>
        <taxon>Actinomycetota</taxon>
        <taxon>Actinomycetes</taxon>
        <taxon>Pseudonocardiales</taxon>
        <taxon>Pseudonocardiaceae</taxon>
        <taxon>Pseudonocardia</taxon>
    </lineage>
</organism>
<comment type="caution">
    <text evidence="1">The sequence shown here is derived from an EMBL/GenBank/DDBJ whole genome shotgun (WGS) entry which is preliminary data.</text>
</comment>
<evidence type="ECO:0000313" key="1">
    <source>
        <dbReference type="EMBL" id="TCK24437.1"/>
    </source>
</evidence>